<dbReference type="OrthoDB" id="922982at2"/>
<gene>
    <name evidence="1" type="ORF">SAMN05216167_11870</name>
</gene>
<protein>
    <recommendedName>
        <fullName evidence="3">DUF4249 domain-containing protein</fullName>
    </recommendedName>
</protein>
<dbReference type="Pfam" id="PF14054">
    <property type="entry name" value="DUF4249"/>
    <property type="match status" value="1"/>
</dbReference>
<dbReference type="Proteomes" id="UP000198598">
    <property type="component" value="Unassembled WGS sequence"/>
</dbReference>
<dbReference type="EMBL" id="FOLQ01000018">
    <property type="protein sequence ID" value="SFE72357.1"/>
    <property type="molecule type" value="Genomic_DNA"/>
</dbReference>
<dbReference type="RefSeq" id="WP_093832561.1">
    <property type="nucleotide sequence ID" value="NZ_FOLQ01000018.1"/>
</dbReference>
<evidence type="ECO:0000313" key="2">
    <source>
        <dbReference type="Proteomes" id="UP000198598"/>
    </source>
</evidence>
<dbReference type="PROSITE" id="PS51257">
    <property type="entry name" value="PROKAR_LIPOPROTEIN"/>
    <property type="match status" value="1"/>
</dbReference>
<dbReference type="InterPro" id="IPR025345">
    <property type="entry name" value="DUF4249"/>
</dbReference>
<reference evidence="1 2" key="1">
    <citation type="submission" date="2016-10" db="EMBL/GenBank/DDBJ databases">
        <authorList>
            <person name="de Groot N.N."/>
        </authorList>
    </citation>
    <scope>NUCLEOTIDE SEQUENCE [LARGE SCALE GENOMIC DNA]</scope>
    <source>
        <strain evidence="1 2">DSM 26130</strain>
    </source>
</reference>
<organism evidence="1 2">
    <name type="scientific">Spirosoma endophyticum</name>
    <dbReference type="NCBI Taxonomy" id="662367"/>
    <lineage>
        <taxon>Bacteria</taxon>
        <taxon>Pseudomonadati</taxon>
        <taxon>Bacteroidota</taxon>
        <taxon>Cytophagia</taxon>
        <taxon>Cytophagales</taxon>
        <taxon>Cytophagaceae</taxon>
        <taxon>Spirosoma</taxon>
    </lineage>
</organism>
<sequence length="356" mass="39198">MRPSVFVYAQVLLCLLLVVSCITPYNPDTVSIPPSLIVEGMITDQPGPYTVKLTRTADFSYKSLNLLETGAIVTISDNLGNQETLTEQSPGGNYQSSPTGIRGVAGRTYKMTIKTKGGATYESDPELLKAAPPIDRIYYEYKYVPGSINNGKANTWNVYIDMKDPATTGDYYRWEWTHYEFVEICQKVSSVGQSSPMGIPCCSNCWDITRCYSNCINILSDANVNGNSISRQFIQEVFYEASTRYYVEVTQQSLSKGIYEFFKTAKQQVQNTGGLFDAAPGSIGGNIHATSDPSLKVYGYFGAAGESIGYLLLDRSEAVGPPVSSADPVVVNPMAACAVCANNQYRTPNKPRWWQF</sequence>
<proteinExistence type="predicted"/>
<dbReference type="AlphaFoldDB" id="A0A1I2CVJ8"/>
<accession>A0A1I2CVJ8</accession>
<keyword evidence="2" id="KW-1185">Reference proteome</keyword>
<dbReference type="STRING" id="662367.SAMN05216167_11870"/>
<evidence type="ECO:0000313" key="1">
    <source>
        <dbReference type="EMBL" id="SFE72357.1"/>
    </source>
</evidence>
<evidence type="ECO:0008006" key="3">
    <source>
        <dbReference type="Google" id="ProtNLM"/>
    </source>
</evidence>
<name>A0A1I2CVJ8_9BACT</name>